<dbReference type="InterPro" id="IPR003726">
    <property type="entry name" value="HCY_dom"/>
</dbReference>
<dbReference type="Pfam" id="PF02574">
    <property type="entry name" value="S-methyl_trans"/>
    <property type="match status" value="1"/>
</dbReference>
<feature type="binding site" evidence="5">
    <location>
        <position position="232"/>
    </location>
    <ligand>
        <name>Zn(2+)</name>
        <dbReference type="ChEBI" id="CHEBI:29105"/>
    </ligand>
</feature>
<dbReference type="EMBL" id="JAUSWV010000002">
    <property type="protein sequence ID" value="MDQ0584172.1"/>
    <property type="molecule type" value="Genomic_DNA"/>
</dbReference>
<dbReference type="InterPro" id="IPR036589">
    <property type="entry name" value="HCY_dom_sf"/>
</dbReference>
<evidence type="ECO:0000313" key="8">
    <source>
        <dbReference type="Proteomes" id="UP001230654"/>
    </source>
</evidence>
<reference evidence="7 8" key="1">
    <citation type="submission" date="2023-07" db="EMBL/GenBank/DDBJ databases">
        <title>Comparative genomics of wheat-associated soil bacteria to identify genetic determinants of phenazine resistance.</title>
        <authorList>
            <person name="Mouncey N."/>
        </authorList>
    </citation>
    <scope>NUCLEOTIDE SEQUENCE [LARGE SCALE GENOMIC DNA]</scope>
    <source>
        <strain evidence="7 8">B2I6</strain>
    </source>
</reference>
<dbReference type="GO" id="GO:0032259">
    <property type="term" value="P:methylation"/>
    <property type="evidence" value="ECO:0007669"/>
    <property type="project" value="UniProtKB-KW"/>
</dbReference>
<evidence type="ECO:0000313" key="7">
    <source>
        <dbReference type="EMBL" id="MDQ0584172.1"/>
    </source>
</evidence>
<evidence type="ECO:0000256" key="4">
    <source>
        <dbReference type="ARBA" id="ARBA00022833"/>
    </source>
</evidence>
<protein>
    <submittedName>
        <fullName evidence="7">Homocysteine S-methyltransferase</fullName>
        <ecNumber evidence="7">2.1.1.10</ecNumber>
    </submittedName>
</protein>
<dbReference type="GO" id="GO:0008168">
    <property type="term" value="F:methyltransferase activity"/>
    <property type="evidence" value="ECO:0007669"/>
    <property type="project" value="UniProtKB-KW"/>
</dbReference>
<comment type="caution">
    <text evidence="7">The sequence shown here is derived from an EMBL/GenBank/DDBJ whole genome shotgun (WGS) entry which is preliminary data.</text>
</comment>
<dbReference type="PANTHER" id="PTHR46015:SF1">
    <property type="entry name" value="HOMOCYSTEINE S-METHYLTRANSFERASE-LIKE ISOFORM 1"/>
    <property type="match status" value="1"/>
</dbReference>
<sequence length="313" mass="32690">MTSDVPAPLAETSLTTALAAGAVVLDGGMSNHLESAGHDLSDELWSARLLAEQPEAITEAHLAYFGAGANVAITSSYQATFEGFAKRGIGADEAARLLALSVELAQEAARQARHKGLTHPLWVAASVGPYGAMLADGSEYRGRYGLSVEELERFHRPRVEILAAAAPDVLALETVPDADEAEALLRAVRGLGVPAWLSYSIAGERTRAGQPLEEAFALAADADEVIAVGVNCCAPEDVEAAVTTAARVTGKPVVVYPNSGEVWNAEARAWNGRSTFTAEQVLGWRESGARLIGGCCRVGPEAVASIARTLTSA</sequence>
<name>A0ABU0P075_STRRH</name>
<feature type="binding site" evidence="5">
    <location>
        <position position="295"/>
    </location>
    <ligand>
        <name>Zn(2+)</name>
        <dbReference type="ChEBI" id="CHEBI:29105"/>
    </ligand>
</feature>
<dbReference type="Proteomes" id="UP001230654">
    <property type="component" value="Unassembled WGS sequence"/>
</dbReference>
<dbReference type="SUPFAM" id="SSF82282">
    <property type="entry name" value="Homocysteine S-methyltransferase"/>
    <property type="match status" value="1"/>
</dbReference>
<evidence type="ECO:0000256" key="3">
    <source>
        <dbReference type="ARBA" id="ARBA00022723"/>
    </source>
</evidence>
<feature type="domain" description="Hcy-binding" evidence="6">
    <location>
        <begin position="11"/>
        <end position="310"/>
    </location>
</feature>
<feature type="binding site" evidence="5">
    <location>
        <position position="296"/>
    </location>
    <ligand>
        <name>Zn(2+)</name>
        <dbReference type="ChEBI" id="CHEBI:29105"/>
    </ligand>
</feature>
<dbReference type="InterPro" id="IPR017226">
    <property type="entry name" value="BHMT-like"/>
</dbReference>
<dbReference type="PROSITE" id="PS50970">
    <property type="entry name" value="HCY"/>
    <property type="match status" value="1"/>
</dbReference>
<dbReference type="PANTHER" id="PTHR46015">
    <property type="entry name" value="ZGC:172121"/>
    <property type="match status" value="1"/>
</dbReference>
<dbReference type="EC" id="2.1.1.10" evidence="7"/>
<evidence type="ECO:0000256" key="5">
    <source>
        <dbReference type="PROSITE-ProRule" id="PRU00333"/>
    </source>
</evidence>
<keyword evidence="8" id="KW-1185">Reference proteome</keyword>
<keyword evidence="3 5" id="KW-0479">Metal-binding</keyword>
<gene>
    <name evidence="7" type="ORF">QF030_006350</name>
</gene>
<dbReference type="PIRSF" id="PIRSF037505">
    <property type="entry name" value="Betaine_HMT"/>
    <property type="match status" value="1"/>
</dbReference>
<keyword evidence="1 5" id="KW-0489">Methyltransferase</keyword>
<evidence type="ECO:0000256" key="1">
    <source>
        <dbReference type="ARBA" id="ARBA00022603"/>
    </source>
</evidence>
<dbReference type="NCBIfam" id="NF007020">
    <property type="entry name" value="PRK09485.1"/>
    <property type="match status" value="1"/>
</dbReference>
<dbReference type="InterPro" id="IPR051486">
    <property type="entry name" value="Hcy_S-methyltransferase"/>
</dbReference>
<organism evidence="7 8">
    <name type="scientific">Streptomyces rishiriensis</name>
    <dbReference type="NCBI Taxonomy" id="68264"/>
    <lineage>
        <taxon>Bacteria</taxon>
        <taxon>Bacillati</taxon>
        <taxon>Actinomycetota</taxon>
        <taxon>Actinomycetes</taxon>
        <taxon>Kitasatosporales</taxon>
        <taxon>Streptomycetaceae</taxon>
        <taxon>Streptomyces</taxon>
    </lineage>
</organism>
<accession>A0ABU0P075</accession>
<proteinExistence type="predicted"/>
<keyword evidence="2 5" id="KW-0808">Transferase</keyword>
<dbReference type="Gene3D" id="3.20.20.330">
    <property type="entry name" value="Homocysteine-binding-like domain"/>
    <property type="match status" value="1"/>
</dbReference>
<comment type="cofactor">
    <cofactor evidence="5">
        <name>Zn(2+)</name>
        <dbReference type="ChEBI" id="CHEBI:29105"/>
    </cofactor>
</comment>
<keyword evidence="4 5" id="KW-0862">Zinc</keyword>
<evidence type="ECO:0000259" key="6">
    <source>
        <dbReference type="PROSITE" id="PS50970"/>
    </source>
</evidence>
<evidence type="ECO:0000256" key="2">
    <source>
        <dbReference type="ARBA" id="ARBA00022679"/>
    </source>
</evidence>
<dbReference type="RefSeq" id="WP_307166009.1">
    <property type="nucleotide sequence ID" value="NZ_JAUSWV010000002.1"/>
</dbReference>